<evidence type="ECO:0000256" key="3">
    <source>
        <dbReference type="ARBA" id="ARBA00022989"/>
    </source>
</evidence>
<evidence type="ECO:0000259" key="8">
    <source>
        <dbReference type="Pfam" id="PF06398"/>
    </source>
</evidence>
<dbReference type="GO" id="GO:0007031">
    <property type="term" value="P:peroxisome organization"/>
    <property type="evidence" value="ECO:0007669"/>
    <property type="project" value="UniProtKB-ARBA"/>
</dbReference>
<reference evidence="9 10" key="1">
    <citation type="journal article" date="2023" name="Elife">
        <title>Identification of key yeast species and microbe-microbe interactions impacting larval growth of Drosophila in the wild.</title>
        <authorList>
            <person name="Mure A."/>
            <person name="Sugiura Y."/>
            <person name="Maeda R."/>
            <person name="Honda K."/>
            <person name="Sakurai N."/>
            <person name="Takahashi Y."/>
            <person name="Watada M."/>
            <person name="Katoh T."/>
            <person name="Gotoh A."/>
            <person name="Gotoh Y."/>
            <person name="Taniguchi I."/>
            <person name="Nakamura K."/>
            <person name="Hayashi T."/>
            <person name="Katayama T."/>
            <person name="Uemura T."/>
            <person name="Hattori Y."/>
        </authorList>
    </citation>
    <scope>NUCLEOTIDE SEQUENCE [LARGE SCALE GENOMIC DNA]</scope>
    <source>
        <strain evidence="9 10">KH-74</strain>
    </source>
</reference>
<feature type="transmembrane region" description="Helical" evidence="7">
    <location>
        <begin position="305"/>
        <end position="323"/>
    </location>
</feature>
<feature type="compositionally biased region" description="Polar residues" evidence="6">
    <location>
        <begin position="21"/>
        <end position="40"/>
    </location>
</feature>
<keyword evidence="4 7" id="KW-0472">Membrane</keyword>
<organism evidence="9 10">
    <name type="scientific">Maudiozyma humilis</name>
    <name type="common">Sour dough yeast</name>
    <name type="synonym">Kazachstania humilis</name>
    <dbReference type="NCBI Taxonomy" id="51915"/>
    <lineage>
        <taxon>Eukaryota</taxon>
        <taxon>Fungi</taxon>
        <taxon>Dikarya</taxon>
        <taxon>Ascomycota</taxon>
        <taxon>Saccharomycotina</taxon>
        <taxon>Saccharomycetes</taxon>
        <taxon>Saccharomycetales</taxon>
        <taxon>Saccharomycetaceae</taxon>
        <taxon>Maudiozyma</taxon>
    </lineage>
</organism>
<evidence type="ECO:0000256" key="6">
    <source>
        <dbReference type="SAM" id="MobiDB-lite"/>
    </source>
</evidence>
<evidence type="ECO:0000313" key="10">
    <source>
        <dbReference type="Proteomes" id="UP001377567"/>
    </source>
</evidence>
<keyword evidence="3 7" id="KW-1133">Transmembrane helix</keyword>
<evidence type="ECO:0000256" key="5">
    <source>
        <dbReference type="ARBA" id="ARBA00023140"/>
    </source>
</evidence>
<evidence type="ECO:0000256" key="4">
    <source>
        <dbReference type="ARBA" id="ARBA00023136"/>
    </source>
</evidence>
<evidence type="ECO:0000313" key="9">
    <source>
        <dbReference type="EMBL" id="GMM54970.1"/>
    </source>
</evidence>
<feature type="transmembrane region" description="Helical" evidence="7">
    <location>
        <begin position="280"/>
        <end position="299"/>
    </location>
</feature>
<dbReference type="EMBL" id="BTGD01000003">
    <property type="protein sequence ID" value="GMM54970.1"/>
    <property type="molecule type" value="Genomic_DNA"/>
</dbReference>
<sequence length="578" mass="66372">MDSVTNFFWNEEELGEHAKRPSQQKASQHTPATYDFSQSKVVFPKKEVEDKSSSTNEGTNGVAKKNSGPGKGKSLNNMVIDGVKDPSSSLQQMMTDTLVEKIIKMALPPTSDYSRINIEERTVFSKTRPSMSVQVMSNNFIQMNSRLSIPFIMINEVILLMSWENIPYTLSILLVFTFAILKPLVTLTAGPLFYILFGVMVPKYMYVHKPNIIEGLKCNNTPAQGPPLRKPVIPEPVPELSQEFVLNLTDLQNHMLLYVWLYDAINSSFEHFAYFVNEQISCLVFIILLFVALINLLYIEDIVKWIPLKFVLVLAIWAFAIMMHPKNRELILKTLHSEDTRLRVLTLVSSYESFINQHLRYVEAKEVKMVSVYEIQKYREKYKEWRTVGFSTDDYCLFSDLRIKEQDISQHCAKLLDDVLPPIDWEWQEGSSWVLDLNPNEWVEDNFIQNVDIDTETKWVYDVDFDGFRGKYRRRRWNNTVARIVESKENKDTSTLNVDDEDNSQFLEEVVNPLREEMANNSTAFHGVARGSLVGAHNSSMVSEDTAEDDSISGYDHSDRNGSVNGIDDMVDILNTAI</sequence>
<proteinExistence type="predicted"/>
<comment type="subcellular location">
    <subcellularLocation>
        <location evidence="1">Peroxisome membrane</location>
        <topology evidence="1">Multi-pass membrane protein</topology>
    </subcellularLocation>
</comment>
<dbReference type="InterPro" id="IPR010482">
    <property type="entry name" value="TECPR1-like_DysF"/>
</dbReference>
<dbReference type="Pfam" id="PF06398">
    <property type="entry name" value="Pex24p"/>
    <property type="match status" value="1"/>
</dbReference>
<dbReference type="InterPro" id="IPR052816">
    <property type="entry name" value="Peroxisomal_Membrane_PEX28-32"/>
</dbReference>
<evidence type="ECO:0000256" key="2">
    <source>
        <dbReference type="ARBA" id="ARBA00022692"/>
    </source>
</evidence>
<evidence type="ECO:0000256" key="1">
    <source>
        <dbReference type="ARBA" id="ARBA00004585"/>
    </source>
</evidence>
<feature type="region of interest" description="Disordered" evidence="6">
    <location>
        <begin position="1"/>
        <end position="77"/>
    </location>
</feature>
<protein>
    <submittedName>
        <fullName evidence="9">Pex29 protein</fullName>
    </submittedName>
</protein>
<gene>
    <name evidence="9" type="ORF">DAKH74_015860</name>
</gene>
<keyword evidence="10" id="KW-1185">Reference proteome</keyword>
<dbReference type="PANTHER" id="PTHR28304:SF2">
    <property type="entry name" value="PEROXISOMAL MEMBRANE PROTEIN PEX29"/>
    <property type="match status" value="1"/>
</dbReference>
<feature type="domain" description="TECPR1-like DysF" evidence="8">
    <location>
        <begin position="131"/>
        <end position="477"/>
    </location>
</feature>
<feature type="transmembrane region" description="Helical" evidence="7">
    <location>
        <begin position="172"/>
        <end position="197"/>
    </location>
</feature>
<dbReference type="PANTHER" id="PTHR28304">
    <property type="entry name" value="PEROXISOMAL MEMBRANE PROTEIN PEX29"/>
    <property type="match status" value="1"/>
</dbReference>
<feature type="region of interest" description="Disordered" evidence="6">
    <location>
        <begin position="539"/>
        <end position="560"/>
    </location>
</feature>
<evidence type="ECO:0000256" key="7">
    <source>
        <dbReference type="SAM" id="Phobius"/>
    </source>
</evidence>
<accession>A0AAV5RTX7</accession>
<name>A0AAV5RTX7_MAUHU</name>
<comment type="caution">
    <text evidence="9">The sequence shown here is derived from an EMBL/GenBank/DDBJ whole genome shotgun (WGS) entry which is preliminary data.</text>
</comment>
<dbReference type="AlphaFoldDB" id="A0AAV5RTX7"/>
<dbReference type="Proteomes" id="UP001377567">
    <property type="component" value="Unassembled WGS sequence"/>
</dbReference>
<keyword evidence="5" id="KW-0576">Peroxisome</keyword>
<keyword evidence="2 7" id="KW-0812">Transmembrane</keyword>
<dbReference type="GO" id="GO:0005778">
    <property type="term" value="C:peroxisomal membrane"/>
    <property type="evidence" value="ECO:0007669"/>
    <property type="project" value="UniProtKB-SubCell"/>
</dbReference>